<name>A0A8T2B463_9BRAS</name>
<accession>A0A8T2B463</accession>
<sequence length="349" mass="40148">MARTKNATVVPTEHEADPVLGEEEEDLPREDPGKEPEDYEEAEQNSMDSEDETEPLRPLKMYFSPSDYVKPFKLSSKCYIHQAVKLLRGHLSVGELKWFLEHPQFKHFFHMHTGSNHKLMGMWMLLLRTACLDKKKECWFVVNGVPIRYSIQEFALSSGLFCHSYPKNYEAIGSDMFSGKHFGATGTVTYARVKDKLLSMKRSNPDRLKMAVLYLLCSVIVGKRKTGPLADPVEDLFLRAVEDLEWCKTFPWGRFAFEHNMKDIFHLLDHFDGGLGAQWVFPSFVMPLEILAFEAIPNLMNQFREHVVSADPECPRMCKMKFKPSSMKGFPMSELYDSLGTTMYNYAAI</sequence>
<reference evidence="3 4" key="1">
    <citation type="submission" date="2020-12" db="EMBL/GenBank/DDBJ databases">
        <title>Concerted genomic and epigenomic changes stabilize Arabidopsis allopolyploids.</title>
        <authorList>
            <person name="Chen Z."/>
        </authorList>
    </citation>
    <scope>NUCLEOTIDE SEQUENCE [LARGE SCALE GENOMIC DNA]</scope>
    <source>
        <strain evidence="3">Allo738</strain>
        <tissue evidence="3">Leaf</tissue>
    </source>
</reference>
<organism evidence="3 4">
    <name type="scientific">Arabidopsis thaliana x Arabidopsis arenosa</name>
    <dbReference type="NCBI Taxonomy" id="1240361"/>
    <lineage>
        <taxon>Eukaryota</taxon>
        <taxon>Viridiplantae</taxon>
        <taxon>Streptophyta</taxon>
        <taxon>Embryophyta</taxon>
        <taxon>Tracheophyta</taxon>
        <taxon>Spermatophyta</taxon>
        <taxon>Magnoliopsida</taxon>
        <taxon>eudicotyledons</taxon>
        <taxon>Gunneridae</taxon>
        <taxon>Pentapetalae</taxon>
        <taxon>rosids</taxon>
        <taxon>malvids</taxon>
        <taxon>Brassicales</taxon>
        <taxon>Brassicaceae</taxon>
        <taxon>Camelineae</taxon>
        <taxon>Arabidopsis</taxon>
    </lineage>
</organism>
<protein>
    <recommendedName>
        <fullName evidence="2">DUF1985 domain-containing protein</fullName>
    </recommendedName>
</protein>
<dbReference type="EMBL" id="JAEFBK010000008">
    <property type="protein sequence ID" value="KAG7578794.1"/>
    <property type="molecule type" value="Genomic_DNA"/>
</dbReference>
<dbReference type="PANTHER" id="PTHR48449:SF1">
    <property type="entry name" value="DUF1985 DOMAIN-CONTAINING PROTEIN"/>
    <property type="match status" value="1"/>
</dbReference>
<dbReference type="AlphaFoldDB" id="A0A8T2B463"/>
<proteinExistence type="predicted"/>
<dbReference type="PANTHER" id="PTHR48449">
    <property type="entry name" value="DUF1985 DOMAIN-CONTAINING PROTEIN"/>
    <property type="match status" value="1"/>
</dbReference>
<dbReference type="InterPro" id="IPR015410">
    <property type="entry name" value="DUF1985"/>
</dbReference>
<dbReference type="Pfam" id="PF09331">
    <property type="entry name" value="DUF1985"/>
    <property type="match status" value="1"/>
</dbReference>
<feature type="region of interest" description="Disordered" evidence="1">
    <location>
        <begin position="1"/>
        <end position="55"/>
    </location>
</feature>
<feature type="compositionally biased region" description="Acidic residues" evidence="1">
    <location>
        <begin position="37"/>
        <end position="53"/>
    </location>
</feature>
<gene>
    <name evidence="3" type="ORF">ISN45_Aa03g029570</name>
</gene>
<evidence type="ECO:0000259" key="2">
    <source>
        <dbReference type="Pfam" id="PF09331"/>
    </source>
</evidence>
<evidence type="ECO:0000313" key="4">
    <source>
        <dbReference type="Proteomes" id="UP000694240"/>
    </source>
</evidence>
<keyword evidence="4" id="KW-1185">Reference proteome</keyword>
<evidence type="ECO:0000313" key="3">
    <source>
        <dbReference type="EMBL" id="KAG7578794.1"/>
    </source>
</evidence>
<comment type="caution">
    <text evidence="3">The sequence shown here is derived from an EMBL/GenBank/DDBJ whole genome shotgun (WGS) entry which is preliminary data.</text>
</comment>
<dbReference type="Proteomes" id="UP000694240">
    <property type="component" value="Chromosome 8"/>
</dbReference>
<evidence type="ECO:0000256" key="1">
    <source>
        <dbReference type="SAM" id="MobiDB-lite"/>
    </source>
</evidence>
<feature type="domain" description="DUF1985" evidence="2">
    <location>
        <begin position="126"/>
        <end position="262"/>
    </location>
</feature>